<proteinExistence type="predicted"/>
<dbReference type="InterPro" id="IPR001845">
    <property type="entry name" value="HTH_ArsR_DNA-bd_dom"/>
</dbReference>
<feature type="compositionally biased region" description="Polar residues" evidence="1">
    <location>
        <begin position="1"/>
        <end position="14"/>
    </location>
</feature>
<evidence type="ECO:0000313" key="3">
    <source>
        <dbReference type="EMBL" id="RKN64259.1"/>
    </source>
</evidence>
<dbReference type="GO" id="GO:0003700">
    <property type="term" value="F:DNA-binding transcription factor activity"/>
    <property type="evidence" value="ECO:0007669"/>
    <property type="project" value="InterPro"/>
</dbReference>
<dbReference type="EMBL" id="RBAM01000016">
    <property type="protein sequence ID" value="RKN64259.1"/>
    <property type="molecule type" value="Genomic_DNA"/>
</dbReference>
<name>A0A3B0AUP2_9ACTN</name>
<dbReference type="OrthoDB" id="4471357at2"/>
<dbReference type="Gene3D" id="1.10.10.10">
    <property type="entry name" value="Winged helix-like DNA-binding domain superfamily/Winged helix DNA-binding domain"/>
    <property type="match status" value="1"/>
</dbReference>
<dbReference type="InterPro" id="IPR036390">
    <property type="entry name" value="WH_DNA-bd_sf"/>
</dbReference>
<evidence type="ECO:0000313" key="4">
    <source>
        <dbReference type="Proteomes" id="UP000270343"/>
    </source>
</evidence>
<comment type="caution">
    <text evidence="3">The sequence shown here is derived from an EMBL/GenBank/DDBJ whole genome shotgun (WGS) entry which is preliminary data.</text>
</comment>
<reference evidence="3 4" key="1">
    <citation type="journal article" date="2015" name="Antonie Van Leeuwenhoek">
        <title>Streptomyces klenkii sp. nov., isolated from deep marine sediment.</title>
        <authorList>
            <person name="Veyisoglu A."/>
            <person name="Sahin N."/>
        </authorList>
    </citation>
    <scope>NUCLEOTIDE SEQUENCE [LARGE SCALE GENOMIC DNA]</scope>
    <source>
        <strain evidence="3 4">KCTC 29202</strain>
    </source>
</reference>
<sequence>MNVRPESNTSSSPASRPPGEEYGAGEGSASAEGRAQSRRARSLSHVHPADVTLSDALTALADPVRRTIVRELAGGPDWTRACGTFDLPVTKATRSHHFAVLRQSGVVEQRDAGSRRLNRLRRPEFDAAFPGLLDLVLSEEPAPGI</sequence>
<evidence type="ECO:0000259" key="2">
    <source>
        <dbReference type="SMART" id="SM00418"/>
    </source>
</evidence>
<dbReference type="AlphaFoldDB" id="A0A3B0AUP2"/>
<accession>A0A3B0AUP2</accession>
<protein>
    <submittedName>
        <fullName evidence="3">Transcriptional regulator</fullName>
    </submittedName>
</protein>
<dbReference type="CDD" id="cd00090">
    <property type="entry name" value="HTH_ARSR"/>
    <property type="match status" value="1"/>
</dbReference>
<feature type="region of interest" description="Disordered" evidence="1">
    <location>
        <begin position="1"/>
        <end position="48"/>
    </location>
</feature>
<dbReference type="PRINTS" id="PR00778">
    <property type="entry name" value="HTHARSR"/>
</dbReference>
<dbReference type="SUPFAM" id="SSF46785">
    <property type="entry name" value="Winged helix' DNA-binding domain"/>
    <property type="match status" value="1"/>
</dbReference>
<organism evidence="3 4">
    <name type="scientific">Streptomyces klenkii</name>
    <dbReference type="NCBI Taxonomy" id="1420899"/>
    <lineage>
        <taxon>Bacteria</taxon>
        <taxon>Bacillati</taxon>
        <taxon>Actinomycetota</taxon>
        <taxon>Actinomycetes</taxon>
        <taxon>Kitasatosporales</taxon>
        <taxon>Streptomycetaceae</taxon>
        <taxon>Streptomyces</taxon>
    </lineage>
</organism>
<feature type="domain" description="HTH arsR-type" evidence="2">
    <location>
        <begin position="55"/>
        <end position="134"/>
    </location>
</feature>
<dbReference type="SMART" id="SM00418">
    <property type="entry name" value="HTH_ARSR"/>
    <property type="match status" value="1"/>
</dbReference>
<keyword evidence="4" id="KW-1185">Reference proteome</keyword>
<dbReference type="Proteomes" id="UP000270343">
    <property type="component" value="Unassembled WGS sequence"/>
</dbReference>
<evidence type="ECO:0000256" key="1">
    <source>
        <dbReference type="SAM" id="MobiDB-lite"/>
    </source>
</evidence>
<gene>
    <name evidence="3" type="ORF">D7231_29215</name>
</gene>
<dbReference type="InterPro" id="IPR036388">
    <property type="entry name" value="WH-like_DNA-bd_sf"/>
</dbReference>
<dbReference type="InterPro" id="IPR011991">
    <property type="entry name" value="ArsR-like_HTH"/>
</dbReference>